<keyword evidence="3 7" id="KW-0479">Metal-binding</keyword>
<dbReference type="InterPro" id="IPR045090">
    <property type="entry name" value="Pept_M3A_M3B"/>
</dbReference>
<dbReference type="CDD" id="cd06456">
    <property type="entry name" value="M3A_DCP"/>
    <property type="match status" value="1"/>
</dbReference>
<dbReference type="InterPro" id="IPR034005">
    <property type="entry name" value="M3A_DCP"/>
</dbReference>
<sequence length="675" mass="74008">MTDRNPLLAPWSTPFGVPPFAEIEPGHFVPAFAHAMAEHLAEIAAIGTDPAAPGFANTIEALQRSGRALTRVGSVFGNLVVSQGGAALEALDRELSPTLAQHGMRVALDAAVFRRVAALYEQRDSLGLEEDQMRLLERTHLGFIRSGAALPPAEQARMTAISERLASLHTAFGQNVLHDEKAWHLPLTEADLDGLPEFVRAGAAQAAAERGLRDYAVTLSRSLIEPFLTFSSRRDLREVAYAAWIARGAHAGAHDNRPLIPEILALRAERARLLAYPDFATFRLADSMAGTPAAAEALLAEVWEPAKRRAAEERNRLLAVARAEGFTGALAPWDWRYYAEKVRRADYALDEAELKAYFQLENIQRAAFDTAGRLFGLSFTPLPDLPVYNADVRGYEVRDAEGHVGIFLADNYARADKRSGAWMSSYRDQEALDEAVSPIIVNNNNFARSAPTLLSFDDAETLFHEFGHALHGLLSRVRYPSQSGTSVRRDFVELPSQIYEHWVALPETLHRYALHHETGEAVPAALVERLLEARTFNQGFATVEYAASALIDLALHRHPAPETIDIAAFEAAFLDEIGMPAEIGIRHRPAHFQHLFASGGYAAAYYSYLWSEVLDADGFETFKEAGDPFDAATAARLKTLLGAGDTRDPMALYVAFRGRAPSTTALLRGRGLAPA</sequence>
<dbReference type="InterPro" id="IPR024077">
    <property type="entry name" value="Neurolysin/TOP_dom2"/>
</dbReference>
<evidence type="ECO:0000256" key="1">
    <source>
        <dbReference type="ARBA" id="ARBA00006040"/>
    </source>
</evidence>
<dbReference type="SUPFAM" id="SSF55486">
    <property type="entry name" value="Metalloproteases ('zincins'), catalytic domain"/>
    <property type="match status" value="1"/>
</dbReference>
<evidence type="ECO:0000256" key="4">
    <source>
        <dbReference type="ARBA" id="ARBA00022801"/>
    </source>
</evidence>
<proteinExistence type="inferred from homology"/>
<evidence type="ECO:0000256" key="7">
    <source>
        <dbReference type="RuleBase" id="RU003435"/>
    </source>
</evidence>
<comment type="similarity">
    <text evidence="1 7">Belongs to the peptidase M3 family.</text>
</comment>
<keyword evidence="10" id="KW-1185">Reference proteome</keyword>
<dbReference type="Gene3D" id="3.40.390.10">
    <property type="entry name" value="Collagenase (Catalytic Domain)"/>
    <property type="match status" value="1"/>
</dbReference>
<keyword evidence="6 7" id="KW-0482">Metalloprotease</keyword>
<dbReference type="EMBL" id="JACTVA010000023">
    <property type="protein sequence ID" value="MBC9207864.1"/>
    <property type="molecule type" value="Genomic_DNA"/>
</dbReference>
<dbReference type="InterPro" id="IPR001567">
    <property type="entry name" value="Pept_M3A_M3B_dom"/>
</dbReference>
<keyword evidence="4 7" id="KW-0378">Hydrolase</keyword>
<evidence type="ECO:0000256" key="3">
    <source>
        <dbReference type="ARBA" id="ARBA00022723"/>
    </source>
</evidence>
<dbReference type="InterPro" id="IPR024079">
    <property type="entry name" value="MetalloPept_cat_dom_sf"/>
</dbReference>
<dbReference type="Gene3D" id="1.10.1370.10">
    <property type="entry name" value="Neurolysin, domain 3"/>
    <property type="match status" value="1"/>
</dbReference>
<reference evidence="9 10" key="1">
    <citation type="journal article" date="2013" name="Int. J. Syst. Evol. Microbiol.">
        <title>Roseomonas aerophila sp. nov., isolated from air.</title>
        <authorList>
            <person name="Kim S.J."/>
            <person name="Weon H.Y."/>
            <person name="Ahn J.H."/>
            <person name="Hong S.B."/>
            <person name="Seok S.J."/>
            <person name="Whang K.S."/>
            <person name="Kwon S.W."/>
        </authorList>
    </citation>
    <scope>NUCLEOTIDE SEQUENCE [LARGE SCALE GENOMIC DNA]</scope>
    <source>
        <strain evidence="9 10">NBRC 108923</strain>
    </source>
</reference>
<evidence type="ECO:0000259" key="8">
    <source>
        <dbReference type="Pfam" id="PF01432"/>
    </source>
</evidence>
<evidence type="ECO:0000256" key="2">
    <source>
        <dbReference type="ARBA" id="ARBA00022670"/>
    </source>
</evidence>
<name>A0ABR7RNJ8_9PROT</name>
<organism evidence="9 10">
    <name type="scientific">Teichococcus aerophilus</name>
    <dbReference type="NCBI Taxonomy" id="1224513"/>
    <lineage>
        <taxon>Bacteria</taxon>
        <taxon>Pseudomonadati</taxon>
        <taxon>Pseudomonadota</taxon>
        <taxon>Alphaproteobacteria</taxon>
        <taxon>Acetobacterales</taxon>
        <taxon>Roseomonadaceae</taxon>
        <taxon>Roseomonas</taxon>
    </lineage>
</organism>
<evidence type="ECO:0000313" key="10">
    <source>
        <dbReference type="Proteomes" id="UP000626026"/>
    </source>
</evidence>
<evidence type="ECO:0000256" key="5">
    <source>
        <dbReference type="ARBA" id="ARBA00022833"/>
    </source>
</evidence>
<dbReference type="Gene3D" id="1.10.1370.40">
    <property type="match status" value="1"/>
</dbReference>
<comment type="caution">
    <text evidence="9">The sequence shown here is derived from an EMBL/GenBank/DDBJ whole genome shotgun (WGS) entry which is preliminary data.</text>
</comment>
<keyword evidence="2 7" id="KW-0645">Protease</keyword>
<dbReference type="PANTHER" id="PTHR43660">
    <property type="entry name" value="DIPEPTIDYL CARBOXYPEPTIDASE"/>
    <property type="match status" value="1"/>
</dbReference>
<comment type="cofactor">
    <cofactor evidence="7">
        <name>Zn(2+)</name>
        <dbReference type="ChEBI" id="CHEBI:29105"/>
    </cofactor>
    <text evidence="7">Binds 1 zinc ion.</text>
</comment>
<dbReference type="RefSeq" id="WP_187785030.1">
    <property type="nucleotide sequence ID" value="NZ_JACTVA010000023.1"/>
</dbReference>
<dbReference type="PANTHER" id="PTHR43660:SF1">
    <property type="entry name" value="DIPEPTIDYL CARBOXYPEPTIDASE"/>
    <property type="match status" value="1"/>
</dbReference>
<feature type="domain" description="Peptidase M3A/M3B catalytic" evidence="8">
    <location>
        <begin position="228"/>
        <end position="671"/>
    </location>
</feature>
<evidence type="ECO:0000256" key="6">
    <source>
        <dbReference type="ARBA" id="ARBA00023049"/>
    </source>
</evidence>
<protein>
    <submittedName>
        <fullName evidence="9">M3 family metallopeptidase</fullName>
    </submittedName>
</protein>
<dbReference type="Pfam" id="PF01432">
    <property type="entry name" value="Peptidase_M3"/>
    <property type="match status" value="1"/>
</dbReference>
<accession>A0ABR7RNJ8</accession>
<dbReference type="Proteomes" id="UP000626026">
    <property type="component" value="Unassembled WGS sequence"/>
</dbReference>
<keyword evidence="5 7" id="KW-0862">Zinc</keyword>
<evidence type="ECO:0000313" key="9">
    <source>
        <dbReference type="EMBL" id="MBC9207864.1"/>
    </source>
</evidence>
<gene>
    <name evidence="9" type="ORF">IBL26_13550</name>
</gene>